<dbReference type="EMBL" id="AP023368">
    <property type="protein sequence ID" value="BCK01583.1"/>
    <property type="molecule type" value="Genomic_DNA"/>
</dbReference>
<gene>
    <name evidence="1" type="ORF">bsdcttw_46230</name>
</gene>
<reference evidence="1 2" key="2">
    <citation type="submission" date="2020-08" db="EMBL/GenBank/DDBJ databases">
        <authorList>
            <person name="Ueki A."/>
            <person name="Tonouchi A."/>
        </authorList>
    </citation>
    <scope>NUCLEOTIDE SEQUENCE [LARGE SCALE GENOMIC DNA]</scope>
    <source>
        <strain evidence="1 2">CTTW</strain>
    </source>
</reference>
<dbReference type="AlphaFoldDB" id="A0A7M3SAG5"/>
<dbReference type="Proteomes" id="UP000515703">
    <property type="component" value="Chromosome"/>
</dbReference>
<name>A0A7M3SAG5_9FIRM</name>
<dbReference type="RefSeq" id="WP_185257129.1">
    <property type="nucleotide sequence ID" value="NZ_AP023368.1"/>
</dbReference>
<evidence type="ECO:0000313" key="1">
    <source>
        <dbReference type="EMBL" id="BCK01583.1"/>
    </source>
</evidence>
<sequence length="226" mass="26750">MKNEEYDGPGLYYQDSAEKRDDIRWIEGRSWKYTHYDRKLTLDQLRAVVEKNDDFGNFVSVIGKPNCSWTAYAYYYFEVENGLFAVCKVEDATNDVRPLDSSGFVKKPNSIVAIYISDEKKNLNTVWMAPDIHKVMGEYRYYRLVKRKLSEDFFKEFAKRSHSLIQLKKEVGLPNIDEHMDWDCYYEISDNRYVDCHLNGDNIEEFSVVDSKDKLYTIWKENPSTN</sequence>
<dbReference type="KEGG" id="acht:bsdcttw_46230"/>
<keyword evidence="2" id="KW-1185">Reference proteome</keyword>
<organism evidence="1 2">
    <name type="scientific">Anaerocolumna chitinilytica</name>
    <dbReference type="NCBI Taxonomy" id="1727145"/>
    <lineage>
        <taxon>Bacteria</taxon>
        <taxon>Bacillati</taxon>
        <taxon>Bacillota</taxon>
        <taxon>Clostridia</taxon>
        <taxon>Lachnospirales</taxon>
        <taxon>Lachnospiraceae</taxon>
        <taxon>Anaerocolumna</taxon>
    </lineage>
</organism>
<reference evidence="1 2" key="1">
    <citation type="submission" date="2020-08" db="EMBL/GenBank/DDBJ databases">
        <title>Draft genome sequencing of an Anaerocolumna strain isolated from anoxic soil subjected to BSD treatment.</title>
        <authorList>
            <person name="Uek A."/>
            <person name="Tonouchi A."/>
        </authorList>
    </citation>
    <scope>NUCLEOTIDE SEQUENCE [LARGE SCALE GENOMIC DNA]</scope>
    <source>
        <strain evidence="1 2">CTTW</strain>
    </source>
</reference>
<accession>A0A7M3SAG5</accession>
<protein>
    <submittedName>
        <fullName evidence="1">Uncharacterized protein</fullName>
    </submittedName>
</protein>
<proteinExistence type="predicted"/>
<evidence type="ECO:0000313" key="2">
    <source>
        <dbReference type="Proteomes" id="UP000515703"/>
    </source>
</evidence>